<evidence type="ECO:0000256" key="2">
    <source>
        <dbReference type="SAM" id="SignalP"/>
    </source>
</evidence>
<dbReference type="InterPro" id="IPR001304">
    <property type="entry name" value="C-type_lectin-like"/>
</dbReference>
<dbReference type="Proteomes" id="UP000735302">
    <property type="component" value="Unassembled WGS sequence"/>
</dbReference>
<evidence type="ECO:0000256" key="1">
    <source>
        <dbReference type="ARBA" id="ARBA00023157"/>
    </source>
</evidence>
<dbReference type="PROSITE" id="PS50041">
    <property type="entry name" value="C_TYPE_LECTIN_2"/>
    <property type="match status" value="1"/>
</dbReference>
<comment type="caution">
    <text evidence="4">The sequence shown here is derived from an EMBL/GenBank/DDBJ whole genome shotgun (WGS) entry which is preliminary data.</text>
</comment>
<dbReference type="PANTHER" id="PTHR22803">
    <property type="entry name" value="MANNOSE, PHOSPHOLIPASE, LECTIN RECEPTOR RELATED"/>
    <property type="match status" value="1"/>
</dbReference>
<dbReference type="EMBL" id="BLXT01006508">
    <property type="protein sequence ID" value="GFO31970.1"/>
    <property type="molecule type" value="Genomic_DNA"/>
</dbReference>
<dbReference type="CDD" id="cd00037">
    <property type="entry name" value="CLECT"/>
    <property type="match status" value="1"/>
</dbReference>
<proteinExistence type="predicted"/>
<sequence>MALLSIFLLLATMVIATVQVDQTYLTYRFDGHKYLFSQKAEPFDIAKMNGRCRGSGGYLLQIDNHPEYSYILYKLRRTSGLVYTGITDLGSEGRFYNYNDKTPAAYLEWKSRQPDNWAGKEHCVNINEYGLNDIDCGRTAKYICEIPL</sequence>
<keyword evidence="2" id="KW-0732">Signal</keyword>
<accession>A0AAV4CJG0</accession>
<evidence type="ECO:0000313" key="4">
    <source>
        <dbReference type="EMBL" id="GFO31970.1"/>
    </source>
</evidence>
<dbReference type="PROSITE" id="PS00615">
    <property type="entry name" value="C_TYPE_LECTIN_1"/>
    <property type="match status" value="1"/>
</dbReference>
<reference evidence="4 5" key="1">
    <citation type="journal article" date="2021" name="Elife">
        <title>Chloroplast acquisition without the gene transfer in kleptoplastic sea slugs, Plakobranchus ocellatus.</title>
        <authorList>
            <person name="Maeda T."/>
            <person name="Takahashi S."/>
            <person name="Yoshida T."/>
            <person name="Shimamura S."/>
            <person name="Takaki Y."/>
            <person name="Nagai Y."/>
            <person name="Toyoda A."/>
            <person name="Suzuki Y."/>
            <person name="Arimoto A."/>
            <person name="Ishii H."/>
            <person name="Satoh N."/>
            <person name="Nishiyama T."/>
            <person name="Hasebe M."/>
            <person name="Maruyama T."/>
            <person name="Minagawa J."/>
            <person name="Obokata J."/>
            <person name="Shigenobu S."/>
        </authorList>
    </citation>
    <scope>NUCLEOTIDE SEQUENCE [LARGE SCALE GENOMIC DNA]</scope>
</reference>
<dbReference type="SMART" id="SM00034">
    <property type="entry name" value="CLECT"/>
    <property type="match status" value="1"/>
</dbReference>
<evidence type="ECO:0000313" key="5">
    <source>
        <dbReference type="Proteomes" id="UP000735302"/>
    </source>
</evidence>
<protein>
    <submittedName>
        <fullName evidence="4">C-type lectin</fullName>
    </submittedName>
</protein>
<feature type="domain" description="C-type lectin" evidence="3">
    <location>
        <begin position="29"/>
        <end position="145"/>
    </location>
</feature>
<feature type="signal peptide" evidence="2">
    <location>
        <begin position="1"/>
        <end position="16"/>
    </location>
</feature>
<dbReference type="Pfam" id="PF00059">
    <property type="entry name" value="Lectin_C"/>
    <property type="match status" value="1"/>
</dbReference>
<feature type="chain" id="PRO_5043472673" evidence="2">
    <location>
        <begin position="17"/>
        <end position="148"/>
    </location>
</feature>
<dbReference type="Gene3D" id="3.10.100.10">
    <property type="entry name" value="Mannose-Binding Protein A, subunit A"/>
    <property type="match status" value="1"/>
</dbReference>
<dbReference type="InterPro" id="IPR018378">
    <property type="entry name" value="C-type_lectin_CS"/>
</dbReference>
<gene>
    <name evidence="4" type="ORF">PoB_005847500</name>
</gene>
<dbReference type="InterPro" id="IPR050111">
    <property type="entry name" value="C-type_lectin/snaclec_domain"/>
</dbReference>
<evidence type="ECO:0000259" key="3">
    <source>
        <dbReference type="PROSITE" id="PS50041"/>
    </source>
</evidence>
<dbReference type="InterPro" id="IPR016186">
    <property type="entry name" value="C-type_lectin-like/link_sf"/>
</dbReference>
<keyword evidence="1" id="KW-1015">Disulfide bond</keyword>
<name>A0AAV4CJG0_9GAST</name>
<dbReference type="InterPro" id="IPR016187">
    <property type="entry name" value="CTDL_fold"/>
</dbReference>
<organism evidence="4 5">
    <name type="scientific">Plakobranchus ocellatus</name>
    <dbReference type="NCBI Taxonomy" id="259542"/>
    <lineage>
        <taxon>Eukaryota</taxon>
        <taxon>Metazoa</taxon>
        <taxon>Spiralia</taxon>
        <taxon>Lophotrochozoa</taxon>
        <taxon>Mollusca</taxon>
        <taxon>Gastropoda</taxon>
        <taxon>Heterobranchia</taxon>
        <taxon>Euthyneura</taxon>
        <taxon>Panpulmonata</taxon>
        <taxon>Sacoglossa</taxon>
        <taxon>Placobranchoidea</taxon>
        <taxon>Plakobranchidae</taxon>
        <taxon>Plakobranchus</taxon>
    </lineage>
</organism>
<dbReference type="SUPFAM" id="SSF56436">
    <property type="entry name" value="C-type lectin-like"/>
    <property type="match status" value="1"/>
</dbReference>
<keyword evidence="5" id="KW-1185">Reference proteome</keyword>
<dbReference type="AlphaFoldDB" id="A0AAV4CJG0"/>